<dbReference type="InterPro" id="IPR036770">
    <property type="entry name" value="Ankyrin_rpt-contain_sf"/>
</dbReference>
<comment type="caution">
    <text evidence="6">The sequence shown here is derived from an EMBL/GenBank/DDBJ whole genome shotgun (WGS) entry which is preliminary data.</text>
</comment>
<feature type="repeat" description="ANK" evidence="3">
    <location>
        <begin position="241"/>
        <end position="277"/>
    </location>
</feature>
<keyword evidence="2 3" id="KW-0040">ANK repeat</keyword>
<evidence type="ECO:0000256" key="5">
    <source>
        <dbReference type="SAM" id="Phobius"/>
    </source>
</evidence>
<name>A0A135USW0_9PEZI</name>
<dbReference type="AlphaFoldDB" id="A0A135USW0"/>
<dbReference type="Gene3D" id="1.25.40.20">
    <property type="entry name" value="Ankyrin repeat-containing domain"/>
    <property type="match status" value="1"/>
</dbReference>
<evidence type="ECO:0000256" key="4">
    <source>
        <dbReference type="SAM" id="MobiDB-lite"/>
    </source>
</evidence>
<feature type="region of interest" description="Disordered" evidence="4">
    <location>
        <begin position="450"/>
        <end position="484"/>
    </location>
</feature>
<feature type="transmembrane region" description="Helical" evidence="5">
    <location>
        <begin position="1006"/>
        <end position="1028"/>
    </location>
</feature>
<feature type="compositionally biased region" description="Polar residues" evidence="4">
    <location>
        <begin position="822"/>
        <end position="836"/>
    </location>
</feature>
<feature type="repeat" description="ANK" evidence="3">
    <location>
        <begin position="106"/>
        <end position="138"/>
    </location>
</feature>
<keyword evidence="5" id="KW-0812">Transmembrane</keyword>
<gene>
    <name evidence="6" type="ORF">CNYM01_05433</name>
</gene>
<keyword evidence="5" id="KW-0472">Membrane</keyword>
<feature type="region of interest" description="Disordered" evidence="4">
    <location>
        <begin position="822"/>
        <end position="850"/>
    </location>
</feature>
<dbReference type="Pfam" id="PF12796">
    <property type="entry name" value="Ank_2"/>
    <property type="match status" value="1"/>
</dbReference>
<dbReference type="InterPro" id="IPR002110">
    <property type="entry name" value="Ankyrin_rpt"/>
</dbReference>
<keyword evidence="5" id="KW-1133">Transmembrane helix</keyword>
<proteinExistence type="predicted"/>
<feature type="region of interest" description="Disordered" evidence="4">
    <location>
        <begin position="1"/>
        <end position="53"/>
    </location>
</feature>
<dbReference type="PANTHER" id="PTHR24198:SF165">
    <property type="entry name" value="ANKYRIN REPEAT-CONTAINING PROTEIN-RELATED"/>
    <property type="match status" value="1"/>
</dbReference>
<accession>A0A135USW0</accession>
<evidence type="ECO:0000256" key="2">
    <source>
        <dbReference type="ARBA" id="ARBA00023043"/>
    </source>
</evidence>
<dbReference type="PROSITE" id="PS50088">
    <property type="entry name" value="ANK_REPEAT"/>
    <property type="match status" value="2"/>
</dbReference>
<dbReference type="OrthoDB" id="341259at2759"/>
<dbReference type="SUPFAM" id="SSF48403">
    <property type="entry name" value="Ankyrin repeat"/>
    <property type="match status" value="1"/>
</dbReference>
<dbReference type="PANTHER" id="PTHR24198">
    <property type="entry name" value="ANKYRIN REPEAT AND PROTEIN KINASE DOMAIN-CONTAINING PROTEIN"/>
    <property type="match status" value="1"/>
</dbReference>
<dbReference type="Gene3D" id="1.20.58.340">
    <property type="entry name" value="Magnesium transport protein CorA, transmembrane region"/>
    <property type="match status" value="1"/>
</dbReference>
<dbReference type="EMBL" id="JEMN01000194">
    <property type="protein sequence ID" value="KXH63479.1"/>
    <property type="molecule type" value="Genomic_DNA"/>
</dbReference>
<dbReference type="Pfam" id="PF01544">
    <property type="entry name" value="CorA"/>
    <property type="match status" value="1"/>
</dbReference>
<dbReference type="Proteomes" id="UP000070054">
    <property type="component" value="Unassembled WGS sequence"/>
</dbReference>
<reference evidence="6 7" key="1">
    <citation type="submission" date="2014-02" db="EMBL/GenBank/DDBJ databases">
        <title>The genome sequence of Colletotrichum nymphaeae SA-01.</title>
        <authorList>
            <person name="Baroncelli R."/>
            <person name="Thon M.R."/>
        </authorList>
    </citation>
    <scope>NUCLEOTIDE SEQUENCE [LARGE SCALE GENOMIC DNA]</scope>
    <source>
        <strain evidence="6 7">SA-01</strain>
    </source>
</reference>
<dbReference type="PROSITE" id="PS50297">
    <property type="entry name" value="ANK_REP_REGION"/>
    <property type="match status" value="1"/>
</dbReference>
<evidence type="ECO:0000256" key="3">
    <source>
        <dbReference type="PROSITE-ProRule" id="PRU00023"/>
    </source>
</evidence>
<organism evidence="6 7">
    <name type="scientific">Colletotrichum nymphaeae SA-01</name>
    <dbReference type="NCBI Taxonomy" id="1460502"/>
    <lineage>
        <taxon>Eukaryota</taxon>
        <taxon>Fungi</taxon>
        <taxon>Dikarya</taxon>
        <taxon>Ascomycota</taxon>
        <taxon>Pezizomycotina</taxon>
        <taxon>Sordariomycetes</taxon>
        <taxon>Hypocreomycetidae</taxon>
        <taxon>Glomerellales</taxon>
        <taxon>Glomerellaceae</taxon>
        <taxon>Colletotrichum</taxon>
        <taxon>Colletotrichum acutatum species complex</taxon>
    </lineage>
</organism>
<feature type="compositionally biased region" description="Basic and acidic residues" evidence="4">
    <location>
        <begin position="450"/>
        <end position="469"/>
    </location>
</feature>
<dbReference type="GO" id="GO:0046873">
    <property type="term" value="F:metal ion transmembrane transporter activity"/>
    <property type="evidence" value="ECO:0007669"/>
    <property type="project" value="InterPro"/>
</dbReference>
<evidence type="ECO:0000313" key="6">
    <source>
        <dbReference type="EMBL" id="KXH63479.1"/>
    </source>
</evidence>
<evidence type="ECO:0000256" key="1">
    <source>
        <dbReference type="ARBA" id="ARBA00022737"/>
    </source>
</evidence>
<keyword evidence="1" id="KW-0677">Repeat</keyword>
<evidence type="ECO:0000313" key="7">
    <source>
        <dbReference type="Proteomes" id="UP000070054"/>
    </source>
</evidence>
<feature type="compositionally biased region" description="Polar residues" evidence="4">
    <location>
        <begin position="36"/>
        <end position="49"/>
    </location>
</feature>
<keyword evidence="7" id="KW-1185">Reference proteome</keyword>
<dbReference type="InterPro" id="IPR002523">
    <property type="entry name" value="MgTranspt_CorA/ZnTranspt_ZntB"/>
</dbReference>
<protein>
    <submittedName>
        <fullName evidence="6">Uncharacterized protein</fullName>
    </submittedName>
</protein>
<dbReference type="GO" id="GO:0016020">
    <property type="term" value="C:membrane"/>
    <property type="evidence" value="ECO:0007669"/>
    <property type="project" value="InterPro"/>
</dbReference>
<dbReference type="SMART" id="SM00248">
    <property type="entry name" value="ANK"/>
    <property type="match status" value="4"/>
</dbReference>
<sequence>MNVDISDDLPTSAAASDTPSRPIDDDSQTMDDTHASESPQWSKNESAQSLPGEEVEHMMTPQAETPLHAFLRELDLQSETEVKLAELSAILAASPEDIDTRSLEPPHKTPLQIAIVKDVFETFTLLIQAGADVNALDGENSHSLEYALAYDAKTYLKVLLEREIPTENPNFSGRCFLYCLSFYDHAESTMRRLFEFNRHFLNEPSFPSRNTPLNYAVYNNKKGGVAFFLEQGPDLSIVDWNGWTPLMTALKRSTSEIFDILVNHLFEPGRELTAKDVISRKSNLGESIFTVFCESRSGGEAWEASFAKLLANILENFPNLDFNTTPDYGGLLEFAMFSTKHFKNNTMSRFALRVIAWVPKRLLSQRFQEDAAFMDELLCWLACQQERHYVAVPILKGLPAQEQTENIDQNGWTVAHWAIYHRLPSVLLRCPPLTADDKSLGQKIIDQLKKSSKTKEQQPFAKDSDRVVKQENQSTRNEEGRTETQARVLDGMKHILDFIGLETTLRAKEPLRITKPTDSGIKNCLNEFQASIVEVRQNENEFSMGTRFRGVYNTIYDEEESFTTIRDAIEQFQKSTKKCASSTQVSGKGLTWVHLPAANMEWMMDTVKKIHISHPSRLEHWNEVAAFLRASWSQIPDKTSPSRFMRPQYVVLHHNEKTGKNNDTYSLGTGKNGGLASALYMPFILADCKRHETDNNSRNPQHILDDHYQRGGSVVHDAPTLDEHYYHFAADEESQRDRGHRNKNQVFTKYQQENKTEWLITSTSCAEIDNERTVTFINSIVDHLRTQVEDGSRERGPNSAAELSKSIAEYCVGTYDRQQEVQISKSDKNNGNQQNLAMDVTKDDVSTDTSRSTRRLEAKISEISIRQTFSNFINRIGRQEADLYGQKTGHTRTLRQEEVTSSSHGNPLTTEEAVKKAAQLLFEIKDVRDELNILRTVAEFQRKVQSRMEGREPNAISTMLDADLTAAYVRNDIDEMDKLAGRIRDALHTTITLHESEISLDQGKRVMMFTVITAWFLPASFLTSLFALDVSSFLQAPLWSLLVTHIGTKAGKITEGSRAAQVTQVGNT</sequence>